<keyword evidence="2" id="KW-1185">Reference proteome</keyword>
<dbReference type="PANTHER" id="PTHR44656">
    <property type="entry name" value="DEHYDROGENASE/REDUCTASE SDR FAMILY MEMBER 12"/>
    <property type="match status" value="1"/>
</dbReference>
<dbReference type="Gene3D" id="3.40.50.720">
    <property type="entry name" value="NAD(P)-binding Rossmann-like Domain"/>
    <property type="match status" value="1"/>
</dbReference>
<proteinExistence type="predicted"/>
<organism evidence="1 2">
    <name type="scientific">Amycolatopsis jiangsuensis</name>
    <dbReference type="NCBI Taxonomy" id="1181879"/>
    <lineage>
        <taxon>Bacteria</taxon>
        <taxon>Bacillati</taxon>
        <taxon>Actinomycetota</taxon>
        <taxon>Actinomycetes</taxon>
        <taxon>Pseudonocardiales</taxon>
        <taxon>Pseudonocardiaceae</taxon>
        <taxon>Amycolatopsis</taxon>
    </lineage>
</organism>
<dbReference type="InterPro" id="IPR036291">
    <property type="entry name" value="NAD(P)-bd_dom_sf"/>
</dbReference>
<dbReference type="PRINTS" id="PR00081">
    <property type="entry name" value="GDHRDH"/>
</dbReference>
<dbReference type="Proteomes" id="UP000581769">
    <property type="component" value="Unassembled WGS sequence"/>
</dbReference>
<dbReference type="InterPro" id="IPR002347">
    <property type="entry name" value="SDR_fam"/>
</dbReference>
<dbReference type="RefSeq" id="WP_184778816.1">
    <property type="nucleotide sequence ID" value="NZ_JBHUKT010000008.1"/>
</dbReference>
<evidence type="ECO:0000313" key="2">
    <source>
        <dbReference type="Proteomes" id="UP000581769"/>
    </source>
</evidence>
<name>A0A840IS76_9PSEU</name>
<dbReference type="PANTHER" id="PTHR44656:SF7">
    <property type="entry name" value="DEHYDROGENASE_REDUCTASE SDR FAMILY MEMBER 12"/>
    <property type="match status" value="1"/>
</dbReference>
<comment type="caution">
    <text evidence="1">The sequence shown here is derived from an EMBL/GenBank/DDBJ whole genome shotgun (WGS) entry which is preliminary data.</text>
</comment>
<sequence>MMILSARELCATLLDTVADRSVLIGYSRLGYRLRHRSWAPGPPPGALAGRTALVTGASSGLGQATAEGLARLGARVILLVRNEERGLRAREEIRRAVPESEVDVELCDIADLSAVDGCAARLTTRHPVLDVMVHNAGVLPAQRSESAQGHELTLATHVLGPLRLTERLRPALAGSRDARVLWMSSGGMYTQPITEDLEFRESRYRGAVAYSRTKRLQVAFAGLLARRYAPDGIGVHSLHPGWADTPGVADSLPGFHRVIGPLLRTPAEGADTAVWLAATSPAPESGRFWHDRRQRPTHYLPGQHDDPARLQRVWARCAHTAGLDDR</sequence>
<dbReference type="Pfam" id="PF00106">
    <property type="entry name" value="adh_short"/>
    <property type="match status" value="1"/>
</dbReference>
<accession>A0A840IS76</accession>
<dbReference type="InterPro" id="IPR052992">
    <property type="entry name" value="SDR_member_12"/>
</dbReference>
<reference evidence="1 2" key="1">
    <citation type="submission" date="2020-08" db="EMBL/GenBank/DDBJ databases">
        <title>Sequencing the genomes of 1000 actinobacteria strains.</title>
        <authorList>
            <person name="Klenk H.-P."/>
        </authorList>
    </citation>
    <scope>NUCLEOTIDE SEQUENCE [LARGE SCALE GENOMIC DNA]</scope>
    <source>
        <strain evidence="1 2">DSM 45859</strain>
    </source>
</reference>
<dbReference type="AlphaFoldDB" id="A0A840IS76"/>
<protein>
    <submittedName>
        <fullName evidence="1">NAD(P)-dependent dehydrogenase (Short-subunit alcohol dehydrogenase family)</fullName>
    </submittedName>
</protein>
<dbReference type="SUPFAM" id="SSF51735">
    <property type="entry name" value="NAD(P)-binding Rossmann-fold domains"/>
    <property type="match status" value="1"/>
</dbReference>
<gene>
    <name evidence="1" type="ORF">BJY18_001493</name>
</gene>
<dbReference type="EMBL" id="JACHMG010000001">
    <property type="protein sequence ID" value="MBB4684008.1"/>
    <property type="molecule type" value="Genomic_DNA"/>
</dbReference>
<evidence type="ECO:0000313" key="1">
    <source>
        <dbReference type="EMBL" id="MBB4684008.1"/>
    </source>
</evidence>